<gene>
    <name evidence="3" type="ORF">UV06_C0010G0004</name>
</gene>
<feature type="signal peptide" evidence="2">
    <location>
        <begin position="1"/>
        <end position="24"/>
    </location>
</feature>
<evidence type="ECO:0000313" key="3">
    <source>
        <dbReference type="EMBL" id="KKS42544.1"/>
    </source>
</evidence>
<evidence type="ECO:0000256" key="1">
    <source>
        <dbReference type="SAM" id="Phobius"/>
    </source>
</evidence>
<comment type="caution">
    <text evidence="3">The sequence shown here is derived from an EMBL/GenBank/DDBJ whole genome shotgun (WGS) entry which is preliminary data.</text>
</comment>
<feature type="transmembrane region" description="Helical" evidence="1">
    <location>
        <begin position="356"/>
        <end position="373"/>
    </location>
</feature>
<dbReference type="AlphaFoldDB" id="A0A0G0Z1A6"/>
<dbReference type="PATRIC" id="fig|1618378.3.peg.769"/>
<proteinExistence type="predicted"/>
<keyword evidence="2" id="KW-0732">Signal</keyword>
<keyword evidence="1" id="KW-0472">Membrane</keyword>
<organism evidence="3 4">
    <name type="scientific">Candidatus Collierbacteria bacterium GW2011_GWA2_42_17</name>
    <dbReference type="NCBI Taxonomy" id="1618378"/>
    <lineage>
        <taxon>Bacteria</taxon>
        <taxon>Candidatus Collieribacteriota</taxon>
    </lineage>
</organism>
<feature type="transmembrane region" description="Helical" evidence="1">
    <location>
        <begin position="333"/>
        <end position="349"/>
    </location>
</feature>
<keyword evidence="3" id="KW-0176">Collagen</keyword>
<evidence type="ECO:0000256" key="2">
    <source>
        <dbReference type="SAM" id="SignalP"/>
    </source>
</evidence>
<accession>A0A0G0Z1A6</accession>
<evidence type="ECO:0000313" key="4">
    <source>
        <dbReference type="Proteomes" id="UP000033854"/>
    </source>
</evidence>
<feature type="chain" id="PRO_5002535654" evidence="2">
    <location>
        <begin position="25"/>
        <end position="512"/>
    </location>
</feature>
<protein>
    <submittedName>
        <fullName evidence="3">Collagen-binding domain protein</fullName>
    </submittedName>
</protein>
<keyword evidence="1" id="KW-0812">Transmembrane</keyword>
<reference evidence="3 4" key="1">
    <citation type="journal article" date="2015" name="Nature">
        <title>rRNA introns, odd ribosomes, and small enigmatic genomes across a large radiation of phyla.</title>
        <authorList>
            <person name="Brown C.T."/>
            <person name="Hug L.A."/>
            <person name="Thomas B.C."/>
            <person name="Sharon I."/>
            <person name="Castelle C.J."/>
            <person name="Singh A."/>
            <person name="Wilkins M.J."/>
            <person name="Williams K.H."/>
            <person name="Banfield J.F."/>
        </authorList>
    </citation>
    <scope>NUCLEOTIDE SEQUENCE [LARGE SCALE GENOMIC DNA]</scope>
</reference>
<keyword evidence="1" id="KW-1133">Transmembrane helix</keyword>
<dbReference type="EMBL" id="LCDA01000010">
    <property type="protein sequence ID" value="KKS42544.1"/>
    <property type="molecule type" value="Genomic_DNA"/>
</dbReference>
<sequence length="512" mass="57895">MRRTAIKLLFFVVLLFISGKSSFAIDPNATGSAVVTAEIISQEFNPSTLISPSDNSTTNNPREALVWKRPSPLPATPLHHYDVYLDGQVFAASVSDSITSQVYYYYTIRRDNDTFYLDTNFDFAQGYHTWKVVAYTTAGTSASSETRTFYIDSIYPFITLKKVDRQTLNWSTTDLTTIPDINQRDLTVTAVNPLLTGSVEPYANMQFILICPQNILNCTNQIYQGNYPTGSWQHRFYGLIRGLVYTVYLSATDAGGNSTIFPEFYLAYGIISPTPLAVTTPTPTTSVSPEVTPIITPEVEITPVPFIPVPPISPTPPLNPTLVPKLPLITSNLWFMLLLVLGLPLHLLMTMYGAKIRLILIFRFISVLLFPFFGKKEYQTVPFATLDMYDPEKLDSSWQTKISDIKGFYHLTTPLLPKIFVKITATNRYWKNIIINCSLLSLTCLFPLPEDPKIHPNRLRKLSLNLRSLPLTVACLTSTIAFITQQNYFFLIYLYLSLQLAYSEYLYPKISR</sequence>
<dbReference type="Proteomes" id="UP000033854">
    <property type="component" value="Unassembled WGS sequence"/>
</dbReference>
<name>A0A0G0Z1A6_9BACT</name>